<keyword evidence="1" id="KW-0812">Transmembrane</keyword>
<evidence type="ECO:0000313" key="2">
    <source>
        <dbReference type="EMBL" id="ODS05478.1"/>
    </source>
</evidence>
<accession>A0A1E3WI48</accession>
<dbReference type="EMBL" id="MDCJ01000007">
    <property type="protein sequence ID" value="ODS05478.1"/>
    <property type="molecule type" value="Genomic_DNA"/>
</dbReference>
<dbReference type="AlphaFoldDB" id="A0A1E3WI48"/>
<proteinExistence type="predicted"/>
<keyword evidence="1" id="KW-0472">Membrane</keyword>
<protein>
    <submittedName>
        <fullName evidence="2">Uncharacterized protein</fullName>
    </submittedName>
</protein>
<dbReference type="RefSeq" id="WP_069448290.1">
    <property type="nucleotide sequence ID" value="NZ_MDCJ01000007.1"/>
</dbReference>
<dbReference type="OrthoDB" id="5881481at2"/>
<sequence>MKFKIADKFVKHKYRGPIFIALLWPVLISAGSILLGGTIPLEPVFYAFCFSCFAALLNFRGGHAFRKYAAQHSVEITPEGMISHEPDTTETMPWGNVKSVIVKGSAKRIKSLKLLTNNGASADLSRYADLELLCTELEKYVAAEQWQYRGYKNE</sequence>
<evidence type="ECO:0000313" key="3">
    <source>
        <dbReference type="Proteomes" id="UP000095131"/>
    </source>
</evidence>
<feature type="transmembrane region" description="Helical" evidence="1">
    <location>
        <begin position="43"/>
        <end position="59"/>
    </location>
</feature>
<feature type="transmembrane region" description="Helical" evidence="1">
    <location>
        <begin position="18"/>
        <end position="37"/>
    </location>
</feature>
<dbReference type="PATRIC" id="fig|45658.8.peg.4618"/>
<organism evidence="2 3">
    <name type="scientific">Vibrio scophthalmi</name>
    <dbReference type="NCBI Taxonomy" id="45658"/>
    <lineage>
        <taxon>Bacteria</taxon>
        <taxon>Pseudomonadati</taxon>
        <taxon>Pseudomonadota</taxon>
        <taxon>Gammaproteobacteria</taxon>
        <taxon>Vibrionales</taxon>
        <taxon>Vibrionaceae</taxon>
        <taxon>Vibrio</taxon>
    </lineage>
</organism>
<evidence type="ECO:0000256" key="1">
    <source>
        <dbReference type="SAM" id="Phobius"/>
    </source>
</evidence>
<keyword evidence="1" id="KW-1133">Transmembrane helix</keyword>
<dbReference type="Proteomes" id="UP000095131">
    <property type="component" value="Unassembled WGS sequence"/>
</dbReference>
<gene>
    <name evidence="2" type="ORF">VSF3289_04619</name>
</gene>
<name>A0A1E3WI48_9VIBR</name>
<reference evidence="2 3" key="1">
    <citation type="submission" date="2016-08" db="EMBL/GenBank/DDBJ databases">
        <title>Genome sequencing of Vibrio scophthalmi strain FP3289, an isolated from Paralichthys olivaceus.</title>
        <authorList>
            <person name="Han H.-J."/>
        </authorList>
    </citation>
    <scope>NUCLEOTIDE SEQUENCE [LARGE SCALE GENOMIC DNA]</scope>
    <source>
        <strain evidence="2 3">FP3289</strain>
    </source>
</reference>
<comment type="caution">
    <text evidence="2">The sequence shown here is derived from an EMBL/GenBank/DDBJ whole genome shotgun (WGS) entry which is preliminary data.</text>
</comment>